<accession>D7L826</accession>
<feature type="transmembrane region" description="Helical" evidence="1">
    <location>
        <begin position="33"/>
        <end position="58"/>
    </location>
</feature>
<keyword evidence="1" id="KW-0472">Membrane</keyword>
<dbReference type="Gramene" id="scaffold_303233.1">
    <property type="protein sequence ID" value="scaffold_303233.1"/>
    <property type="gene ID" value="scaffold_303233.1"/>
</dbReference>
<name>D7L826_ARALL</name>
<keyword evidence="3" id="KW-1185">Reference proteome</keyword>
<dbReference type="EMBL" id="GL348715">
    <property type="protein sequence ID" value="EFH62021.1"/>
    <property type="molecule type" value="Genomic_DNA"/>
</dbReference>
<protein>
    <submittedName>
        <fullName evidence="2">Predicted protein</fullName>
    </submittedName>
</protein>
<keyword evidence="1" id="KW-0812">Transmembrane</keyword>
<dbReference type="HOGENOM" id="CLU_2963963_0_0_1"/>
<proteinExistence type="predicted"/>
<keyword evidence="1" id="KW-1133">Transmembrane helix</keyword>
<evidence type="ECO:0000256" key="1">
    <source>
        <dbReference type="SAM" id="Phobius"/>
    </source>
</evidence>
<evidence type="ECO:0000313" key="2">
    <source>
        <dbReference type="EMBL" id="EFH62021.1"/>
    </source>
</evidence>
<dbReference type="AlphaFoldDB" id="D7L826"/>
<dbReference type="Proteomes" id="UP000008694">
    <property type="component" value="Unassembled WGS sequence"/>
</dbReference>
<sequence>MLKAGFESRFTRGNIDGFLVAFSVRTQNVPAPFVNFFFCGLSCSTIVYYIIFIFMFFFV</sequence>
<reference evidence="3" key="1">
    <citation type="journal article" date="2011" name="Nat. Genet.">
        <title>The Arabidopsis lyrata genome sequence and the basis of rapid genome size change.</title>
        <authorList>
            <person name="Hu T.T."/>
            <person name="Pattyn P."/>
            <person name="Bakker E.G."/>
            <person name="Cao J."/>
            <person name="Cheng J.-F."/>
            <person name="Clark R.M."/>
            <person name="Fahlgren N."/>
            <person name="Fawcett J.A."/>
            <person name="Grimwood J."/>
            <person name="Gundlach H."/>
            <person name="Haberer G."/>
            <person name="Hollister J.D."/>
            <person name="Ossowski S."/>
            <person name="Ottilar R.P."/>
            <person name="Salamov A.A."/>
            <person name="Schneeberger K."/>
            <person name="Spannagl M."/>
            <person name="Wang X."/>
            <person name="Yang L."/>
            <person name="Nasrallah M.E."/>
            <person name="Bergelson J."/>
            <person name="Carrington J.C."/>
            <person name="Gaut B.S."/>
            <person name="Schmutz J."/>
            <person name="Mayer K.F.X."/>
            <person name="Van de Peer Y."/>
            <person name="Grigoriev I.V."/>
            <person name="Nordborg M."/>
            <person name="Weigel D."/>
            <person name="Guo Y.-L."/>
        </authorList>
    </citation>
    <scope>NUCLEOTIDE SEQUENCE [LARGE SCALE GENOMIC DNA]</scope>
    <source>
        <strain evidence="3">cv. MN47</strain>
    </source>
</reference>
<organism evidence="3">
    <name type="scientific">Arabidopsis lyrata subsp. lyrata</name>
    <name type="common">Lyre-leaved rock-cress</name>
    <dbReference type="NCBI Taxonomy" id="81972"/>
    <lineage>
        <taxon>Eukaryota</taxon>
        <taxon>Viridiplantae</taxon>
        <taxon>Streptophyta</taxon>
        <taxon>Embryophyta</taxon>
        <taxon>Tracheophyta</taxon>
        <taxon>Spermatophyta</taxon>
        <taxon>Magnoliopsida</taxon>
        <taxon>eudicotyledons</taxon>
        <taxon>Gunneridae</taxon>
        <taxon>Pentapetalae</taxon>
        <taxon>rosids</taxon>
        <taxon>malvids</taxon>
        <taxon>Brassicales</taxon>
        <taxon>Brassicaceae</taxon>
        <taxon>Camelineae</taxon>
        <taxon>Arabidopsis</taxon>
    </lineage>
</organism>
<evidence type="ECO:0000313" key="3">
    <source>
        <dbReference type="Proteomes" id="UP000008694"/>
    </source>
</evidence>
<gene>
    <name evidence="2" type="ORF">ARALYDRAFT_899263</name>
</gene>